<sequence length="122" mass="13604">MATHQEANNSVQSTLDTLRRGAQGDRQTGGIDQWQEILRSHDKTGDVSRSLDNLMKQLQQENPKAEEIQTQMEALAQELRLLSTRTDLGSNLHDQLGEMAVALRNASIQLNQHSDTNQPKAS</sequence>
<keyword evidence="1" id="KW-0175">Coiled coil</keyword>
<comment type="caution">
    <text evidence="3">The sequence shown here is derived from an EMBL/GenBank/DDBJ whole genome shotgun (WGS) entry which is preliminary data.</text>
</comment>
<evidence type="ECO:0000313" key="3">
    <source>
        <dbReference type="EMBL" id="GAA4450099.1"/>
    </source>
</evidence>
<keyword evidence="4" id="KW-1185">Reference proteome</keyword>
<dbReference type="Proteomes" id="UP001501175">
    <property type="component" value="Unassembled WGS sequence"/>
</dbReference>
<accession>A0ABP8MGB8</accession>
<feature type="region of interest" description="Disordered" evidence="2">
    <location>
        <begin position="1"/>
        <end position="36"/>
    </location>
</feature>
<name>A0ABP8MGB8_9BACT</name>
<protein>
    <submittedName>
        <fullName evidence="3">Uncharacterized protein</fullName>
    </submittedName>
</protein>
<feature type="coiled-coil region" evidence="1">
    <location>
        <begin position="48"/>
        <end position="85"/>
    </location>
</feature>
<dbReference type="EMBL" id="BAABHD010000010">
    <property type="protein sequence ID" value="GAA4450099.1"/>
    <property type="molecule type" value="Genomic_DNA"/>
</dbReference>
<organism evidence="3 4">
    <name type="scientific">Nibrella saemangeumensis</name>
    <dbReference type="NCBI Taxonomy" id="1084526"/>
    <lineage>
        <taxon>Bacteria</taxon>
        <taxon>Pseudomonadati</taxon>
        <taxon>Bacteroidota</taxon>
        <taxon>Cytophagia</taxon>
        <taxon>Cytophagales</taxon>
        <taxon>Spirosomataceae</taxon>
        <taxon>Nibrella</taxon>
    </lineage>
</organism>
<feature type="compositionally biased region" description="Polar residues" evidence="2">
    <location>
        <begin position="1"/>
        <end position="16"/>
    </location>
</feature>
<proteinExistence type="predicted"/>
<reference evidence="4" key="1">
    <citation type="journal article" date="2019" name="Int. J. Syst. Evol. Microbiol.">
        <title>The Global Catalogue of Microorganisms (GCM) 10K type strain sequencing project: providing services to taxonomists for standard genome sequencing and annotation.</title>
        <authorList>
            <consortium name="The Broad Institute Genomics Platform"/>
            <consortium name="The Broad Institute Genome Sequencing Center for Infectious Disease"/>
            <person name="Wu L."/>
            <person name="Ma J."/>
        </authorList>
    </citation>
    <scope>NUCLEOTIDE SEQUENCE [LARGE SCALE GENOMIC DNA]</scope>
    <source>
        <strain evidence="4">JCM 17927</strain>
    </source>
</reference>
<evidence type="ECO:0000256" key="2">
    <source>
        <dbReference type="SAM" id="MobiDB-lite"/>
    </source>
</evidence>
<evidence type="ECO:0000256" key="1">
    <source>
        <dbReference type="SAM" id="Coils"/>
    </source>
</evidence>
<dbReference type="RefSeq" id="WP_345241250.1">
    <property type="nucleotide sequence ID" value="NZ_BAABHD010000010.1"/>
</dbReference>
<evidence type="ECO:0000313" key="4">
    <source>
        <dbReference type="Proteomes" id="UP001501175"/>
    </source>
</evidence>
<gene>
    <name evidence="3" type="ORF">GCM10023189_10220</name>
</gene>